<proteinExistence type="predicted"/>
<dbReference type="EMBL" id="PYDT01000001">
    <property type="protein sequence ID" value="THU72925.1"/>
    <property type="molecule type" value="Genomic_DNA"/>
</dbReference>
<gene>
    <name evidence="2" type="ORF">C4D60_Mb04t17360</name>
</gene>
<comment type="caution">
    <text evidence="2">The sequence shown here is derived from an EMBL/GenBank/DDBJ whole genome shotgun (WGS) entry which is preliminary data.</text>
</comment>
<reference evidence="2 3" key="1">
    <citation type="journal article" date="2019" name="Nat. Plants">
        <title>Genome sequencing of Musa balbisiana reveals subgenome evolution and function divergence in polyploid bananas.</title>
        <authorList>
            <person name="Yao X."/>
        </authorList>
    </citation>
    <scope>NUCLEOTIDE SEQUENCE [LARGE SCALE GENOMIC DNA]</scope>
    <source>
        <strain evidence="3">cv. DH-PKW</strain>
        <tissue evidence="2">Leaves</tissue>
    </source>
</reference>
<sequence>MRGDCRRSMVALYRVSYEGVCTRRQRRRRWRRAKEPTETTRATSINGNQVGSDIKSGPRRPPKI</sequence>
<evidence type="ECO:0000313" key="2">
    <source>
        <dbReference type="EMBL" id="THU72925.1"/>
    </source>
</evidence>
<organism evidence="2 3">
    <name type="scientific">Musa balbisiana</name>
    <name type="common">Banana</name>
    <dbReference type="NCBI Taxonomy" id="52838"/>
    <lineage>
        <taxon>Eukaryota</taxon>
        <taxon>Viridiplantae</taxon>
        <taxon>Streptophyta</taxon>
        <taxon>Embryophyta</taxon>
        <taxon>Tracheophyta</taxon>
        <taxon>Spermatophyta</taxon>
        <taxon>Magnoliopsida</taxon>
        <taxon>Liliopsida</taxon>
        <taxon>Zingiberales</taxon>
        <taxon>Musaceae</taxon>
        <taxon>Musa</taxon>
    </lineage>
</organism>
<name>A0A4V4H9U0_MUSBA</name>
<feature type="compositionally biased region" description="Polar residues" evidence="1">
    <location>
        <begin position="39"/>
        <end position="51"/>
    </location>
</feature>
<evidence type="ECO:0000256" key="1">
    <source>
        <dbReference type="SAM" id="MobiDB-lite"/>
    </source>
</evidence>
<keyword evidence="3" id="KW-1185">Reference proteome</keyword>
<protein>
    <submittedName>
        <fullName evidence="2">Uncharacterized protein</fullName>
    </submittedName>
</protein>
<dbReference type="Proteomes" id="UP000317650">
    <property type="component" value="Chromosome 4"/>
</dbReference>
<accession>A0A4V4H9U0</accession>
<dbReference type="AlphaFoldDB" id="A0A4V4H9U0"/>
<evidence type="ECO:0000313" key="3">
    <source>
        <dbReference type="Proteomes" id="UP000317650"/>
    </source>
</evidence>
<feature type="region of interest" description="Disordered" evidence="1">
    <location>
        <begin position="26"/>
        <end position="64"/>
    </location>
</feature>